<evidence type="ECO:0000256" key="6">
    <source>
        <dbReference type="RuleBase" id="RU004379"/>
    </source>
</evidence>
<proteinExistence type="inferred from homology"/>
<protein>
    <recommendedName>
        <fullName evidence="9">BAX inhibitor protein</fullName>
    </recommendedName>
</protein>
<feature type="transmembrane region" description="Helical" evidence="6">
    <location>
        <begin position="124"/>
        <end position="145"/>
    </location>
</feature>
<sequence>MQATAYESKQSIMQRIITVFVFTLLIATIGLYIGQFVPPALMLPLSVAEVVMIIAAFWLRRKKAVGYAFVFTFAFISGMTLFPIISHYASAAGAYVVLEAFGSSFVIFAVLGTIGAKTKKDLSFLWSFLLVAVIALIAVGIFNIFSPLNSAAMMAYSVIGTIVFSLYILYDLNQIKHRNITADMIPLMALTLYIDFINLFINLLRFFGILNSDD</sequence>
<evidence type="ECO:0000256" key="1">
    <source>
        <dbReference type="ARBA" id="ARBA00004141"/>
    </source>
</evidence>
<dbReference type="OrthoDB" id="9793828at2"/>
<feature type="transmembrane region" description="Helical" evidence="6">
    <location>
        <begin position="12"/>
        <end position="34"/>
    </location>
</feature>
<evidence type="ECO:0000256" key="3">
    <source>
        <dbReference type="ARBA" id="ARBA00022692"/>
    </source>
</evidence>
<comment type="caution">
    <text evidence="7">The sequence shown here is derived from an EMBL/GenBank/DDBJ whole genome shotgun (WGS) entry which is preliminary data.</text>
</comment>
<reference evidence="8" key="1">
    <citation type="submission" date="2016-02" db="EMBL/GenBank/DDBJ databases">
        <authorList>
            <person name="Dunlap C."/>
        </authorList>
    </citation>
    <scope>NUCLEOTIDE SEQUENCE [LARGE SCALE GENOMIC DNA]</scope>
    <source>
        <strain evidence="8">NRRL B-41092</strain>
    </source>
</reference>
<dbReference type="STRING" id="1793963.AXI58_07780"/>
<organism evidence="7 8">
    <name type="scientific">Bacillus nakamurai</name>
    <dbReference type="NCBI Taxonomy" id="1793963"/>
    <lineage>
        <taxon>Bacteria</taxon>
        <taxon>Bacillati</taxon>
        <taxon>Bacillota</taxon>
        <taxon>Bacilli</taxon>
        <taxon>Bacillales</taxon>
        <taxon>Bacillaceae</taxon>
        <taxon>Bacillus</taxon>
    </lineage>
</organism>
<evidence type="ECO:0000256" key="4">
    <source>
        <dbReference type="ARBA" id="ARBA00022989"/>
    </source>
</evidence>
<gene>
    <name evidence="7" type="ORF">AXI58_07780</name>
</gene>
<keyword evidence="4 6" id="KW-1133">Transmembrane helix</keyword>
<dbReference type="RefSeq" id="WP_061520255.1">
    <property type="nucleotide sequence ID" value="NZ_JAJJBV010000008.1"/>
</dbReference>
<keyword evidence="3 6" id="KW-0812">Transmembrane</keyword>
<dbReference type="InterPro" id="IPR006214">
    <property type="entry name" value="Bax_inhibitor_1-related"/>
</dbReference>
<dbReference type="GO" id="GO:0005886">
    <property type="term" value="C:plasma membrane"/>
    <property type="evidence" value="ECO:0007669"/>
    <property type="project" value="TreeGrafter"/>
</dbReference>
<feature type="transmembrane region" description="Helical" evidence="6">
    <location>
        <begin position="40"/>
        <end position="59"/>
    </location>
</feature>
<keyword evidence="5 6" id="KW-0472">Membrane</keyword>
<accession>A0A150FBB5</accession>
<dbReference type="Pfam" id="PF01027">
    <property type="entry name" value="Bax1-I"/>
    <property type="match status" value="1"/>
</dbReference>
<feature type="transmembrane region" description="Helical" evidence="6">
    <location>
        <begin position="66"/>
        <end position="86"/>
    </location>
</feature>
<evidence type="ECO:0000256" key="5">
    <source>
        <dbReference type="ARBA" id="ARBA00023136"/>
    </source>
</evidence>
<dbReference type="Proteomes" id="UP000075430">
    <property type="component" value="Unassembled WGS sequence"/>
</dbReference>
<evidence type="ECO:0000313" key="7">
    <source>
        <dbReference type="EMBL" id="KXZ22666.1"/>
    </source>
</evidence>
<dbReference type="EMBL" id="LSBA01000004">
    <property type="protein sequence ID" value="KXZ22666.1"/>
    <property type="molecule type" value="Genomic_DNA"/>
</dbReference>
<name>A0A150FBB5_9BACI</name>
<dbReference type="AlphaFoldDB" id="A0A150FBB5"/>
<feature type="transmembrane region" description="Helical" evidence="6">
    <location>
        <begin position="92"/>
        <end position="112"/>
    </location>
</feature>
<comment type="similarity">
    <text evidence="2 6">Belongs to the BI1 family.</text>
</comment>
<dbReference type="CDD" id="cd10432">
    <property type="entry name" value="BI-1-like_bacterial"/>
    <property type="match status" value="1"/>
</dbReference>
<dbReference type="PANTHER" id="PTHR23291">
    <property type="entry name" value="BAX INHIBITOR-RELATED"/>
    <property type="match status" value="1"/>
</dbReference>
<feature type="transmembrane region" description="Helical" evidence="6">
    <location>
        <begin position="151"/>
        <end position="170"/>
    </location>
</feature>
<feature type="transmembrane region" description="Helical" evidence="6">
    <location>
        <begin position="190"/>
        <end position="210"/>
    </location>
</feature>
<keyword evidence="8" id="KW-1185">Reference proteome</keyword>
<comment type="subcellular location">
    <subcellularLocation>
        <location evidence="1">Membrane</location>
        <topology evidence="1">Multi-pass membrane protein</topology>
    </subcellularLocation>
</comment>
<evidence type="ECO:0008006" key="9">
    <source>
        <dbReference type="Google" id="ProtNLM"/>
    </source>
</evidence>
<evidence type="ECO:0000313" key="8">
    <source>
        <dbReference type="Proteomes" id="UP000075430"/>
    </source>
</evidence>
<dbReference type="PANTHER" id="PTHR23291:SF50">
    <property type="entry name" value="PROTEIN LIFEGUARD 4"/>
    <property type="match status" value="1"/>
</dbReference>
<evidence type="ECO:0000256" key="2">
    <source>
        <dbReference type="ARBA" id="ARBA00010350"/>
    </source>
</evidence>